<feature type="signal peptide" evidence="1">
    <location>
        <begin position="1"/>
        <end position="26"/>
    </location>
</feature>
<proteinExistence type="predicted"/>
<dbReference type="AlphaFoldDB" id="A0A328BB45"/>
<dbReference type="OrthoDB" id="1092930at2"/>
<dbReference type="Pfam" id="PF14092">
    <property type="entry name" value="DUF4270"/>
    <property type="match status" value="1"/>
</dbReference>
<dbReference type="Proteomes" id="UP000248553">
    <property type="component" value="Unassembled WGS sequence"/>
</dbReference>
<gene>
    <name evidence="2" type="ORF">DLM85_17710</name>
</gene>
<reference evidence="3" key="1">
    <citation type="submission" date="2018-05" db="EMBL/GenBank/DDBJ databases">
        <authorList>
            <person name="Nie L."/>
        </authorList>
    </citation>
    <scope>NUCLEOTIDE SEQUENCE [LARGE SCALE GENOMIC DNA]</scope>
    <source>
        <strain evidence="3">NL</strain>
    </source>
</reference>
<dbReference type="PROSITE" id="PS51257">
    <property type="entry name" value="PROKAR_LIPOPROTEIN"/>
    <property type="match status" value="1"/>
</dbReference>
<protein>
    <recommendedName>
        <fullName evidence="4">DUF4270 domain-containing protein</fullName>
    </recommendedName>
</protein>
<sequence length="492" mass="54044">MNWPTRLFPVRTSMALLLTSALFSLASCEDTNELGVDLPGTTPIDTAFEEFPVTASTIRQDSLATTQKDHFLVGQLPDGNTGGLLQARAFLEVAASSDSLPSQYATQNPKLDSVVVLANFDRVYGSATAPLRLSVYDLQQPLDDFTTYNSTSVVGLSTPIVLDKPVKLNSPIRDRINSLDSVTVRPLRIPLSTDTLNQTAFARQLFAKMLSTTTVRLSDADLRTVWKGMGLVATTQGTAVAFNRSLLSAVYVYYHLPYGTNQSVRNRKRKVYRILYGDPNQVASAPRYFTNISYTLNTPGSPFNVLQNNGQASVPSSASDETVYSQDGTGLVTKLVIPGLDVLRQRQAQSNLIINRAELIIPVKPYSTAQFVAPSQLFIYEANNVNNRILLFQNGVNQLERLVQQEGFLAPTAGRPLALQLTEANATTRYYSTLLTGYVQAYAKNQLPEPSPSAFLLSPTRRRAGGELSLDRAVIDAPNIKLRVYYSKTKAR</sequence>
<evidence type="ECO:0000313" key="2">
    <source>
        <dbReference type="EMBL" id="RAK64532.1"/>
    </source>
</evidence>
<comment type="caution">
    <text evidence="2">The sequence shown here is derived from an EMBL/GenBank/DDBJ whole genome shotgun (WGS) entry which is preliminary data.</text>
</comment>
<name>A0A328BB45_9BACT</name>
<dbReference type="InterPro" id="IPR025366">
    <property type="entry name" value="DUF4270"/>
</dbReference>
<evidence type="ECO:0000313" key="3">
    <source>
        <dbReference type="Proteomes" id="UP000248553"/>
    </source>
</evidence>
<evidence type="ECO:0000256" key="1">
    <source>
        <dbReference type="SAM" id="SignalP"/>
    </source>
</evidence>
<dbReference type="EMBL" id="QHKM01000006">
    <property type="protein sequence ID" value="RAK64532.1"/>
    <property type="molecule type" value="Genomic_DNA"/>
</dbReference>
<keyword evidence="3" id="KW-1185">Reference proteome</keyword>
<feature type="chain" id="PRO_5016319284" description="DUF4270 domain-containing protein" evidence="1">
    <location>
        <begin position="27"/>
        <end position="492"/>
    </location>
</feature>
<evidence type="ECO:0008006" key="4">
    <source>
        <dbReference type="Google" id="ProtNLM"/>
    </source>
</evidence>
<organism evidence="2 3">
    <name type="scientific">Hymenobacter edaphi</name>
    <dbReference type="NCBI Taxonomy" id="2211146"/>
    <lineage>
        <taxon>Bacteria</taxon>
        <taxon>Pseudomonadati</taxon>
        <taxon>Bacteroidota</taxon>
        <taxon>Cytophagia</taxon>
        <taxon>Cytophagales</taxon>
        <taxon>Hymenobacteraceae</taxon>
        <taxon>Hymenobacter</taxon>
    </lineage>
</organism>
<accession>A0A328BB45</accession>
<keyword evidence="1" id="KW-0732">Signal</keyword>